<proteinExistence type="inferred from homology"/>
<keyword evidence="5 8" id="KW-0663">Pyridoxal phosphate</keyword>
<dbReference type="RefSeq" id="WP_181816793.1">
    <property type="nucleotide sequence ID" value="NZ_CACRTT010000011.1"/>
</dbReference>
<dbReference type="HAMAP" id="MF_00375">
    <property type="entry name" value="HemL_aminotrans_3"/>
    <property type="match status" value="1"/>
</dbReference>
<evidence type="ECO:0000256" key="7">
    <source>
        <dbReference type="ARBA" id="ARBA00023244"/>
    </source>
</evidence>
<dbReference type="PANTHER" id="PTHR43713:SF3">
    <property type="entry name" value="GLUTAMATE-1-SEMIALDEHYDE 2,1-AMINOMUTASE 1, CHLOROPLASTIC-RELATED"/>
    <property type="match status" value="1"/>
</dbReference>
<evidence type="ECO:0000256" key="4">
    <source>
        <dbReference type="ARBA" id="ARBA00008981"/>
    </source>
</evidence>
<comment type="subcellular location">
    <subcellularLocation>
        <location evidence="8">Cytoplasm</location>
    </subcellularLocation>
</comment>
<dbReference type="SUPFAM" id="SSF53383">
    <property type="entry name" value="PLP-dependent transferases"/>
    <property type="match status" value="1"/>
</dbReference>
<dbReference type="GO" id="GO:0005737">
    <property type="term" value="C:cytoplasm"/>
    <property type="evidence" value="ECO:0007669"/>
    <property type="project" value="UniProtKB-SubCell"/>
</dbReference>
<feature type="modified residue" description="N6-(pyridoxal phosphate)lysine" evidence="8">
    <location>
        <position position="272"/>
    </location>
</feature>
<comment type="pathway">
    <text evidence="3">Porphyrin-containing compound metabolism; protoporphyrin-IX biosynthesis; 5-aminolevulinate from L-glutamyl-tRNA(Glu): step 2/2.</text>
</comment>
<name>A0A6N3BQ69_EGGLN</name>
<reference evidence="9" key="1">
    <citation type="submission" date="2019-11" db="EMBL/GenBank/DDBJ databases">
        <authorList>
            <person name="Feng L."/>
        </authorList>
    </citation>
    <scope>NUCLEOTIDE SEQUENCE</scope>
    <source>
        <strain evidence="9">ElentaLFYP107</strain>
    </source>
</reference>
<dbReference type="Pfam" id="PF00202">
    <property type="entry name" value="Aminotran_3"/>
    <property type="match status" value="1"/>
</dbReference>
<keyword evidence="6 8" id="KW-0413">Isomerase</keyword>
<evidence type="ECO:0000256" key="8">
    <source>
        <dbReference type="HAMAP-Rule" id="MF_00375"/>
    </source>
</evidence>
<comment type="subunit">
    <text evidence="8">Homodimer.</text>
</comment>
<dbReference type="GO" id="GO:0008483">
    <property type="term" value="F:transaminase activity"/>
    <property type="evidence" value="ECO:0007669"/>
    <property type="project" value="InterPro"/>
</dbReference>
<dbReference type="PANTHER" id="PTHR43713">
    <property type="entry name" value="GLUTAMATE-1-SEMIALDEHYDE 2,1-AMINOMUTASE"/>
    <property type="match status" value="1"/>
</dbReference>
<dbReference type="NCBIfam" id="TIGR00713">
    <property type="entry name" value="hemL"/>
    <property type="match status" value="1"/>
</dbReference>
<dbReference type="GO" id="GO:0006782">
    <property type="term" value="P:protoporphyrinogen IX biosynthetic process"/>
    <property type="evidence" value="ECO:0007669"/>
    <property type="project" value="UniProtKB-UniRule"/>
</dbReference>
<keyword evidence="8" id="KW-0963">Cytoplasm</keyword>
<dbReference type="GO" id="GO:0042286">
    <property type="term" value="F:glutamate-1-semialdehyde 2,1-aminomutase activity"/>
    <property type="evidence" value="ECO:0007669"/>
    <property type="project" value="UniProtKB-UniRule"/>
</dbReference>
<dbReference type="CDD" id="cd00610">
    <property type="entry name" value="OAT_like"/>
    <property type="match status" value="1"/>
</dbReference>
<evidence type="ECO:0000256" key="5">
    <source>
        <dbReference type="ARBA" id="ARBA00022898"/>
    </source>
</evidence>
<protein>
    <recommendedName>
        <fullName evidence="8">Glutamate-1-semialdehyde 2,1-aminomutase</fullName>
        <shortName evidence="8">GSA</shortName>
        <ecNumber evidence="8">5.4.3.8</ecNumber>
    </recommendedName>
    <alternativeName>
        <fullName evidence="8">Glutamate-1-semialdehyde aminotransferase</fullName>
        <shortName evidence="8">GSA-AT</shortName>
    </alternativeName>
</protein>
<comment type="catalytic activity">
    <reaction evidence="1 8">
        <text>(S)-4-amino-5-oxopentanoate = 5-aminolevulinate</text>
        <dbReference type="Rhea" id="RHEA:14265"/>
        <dbReference type="ChEBI" id="CHEBI:57501"/>
        <dbReference type="ChEBI" id="CHEBI:356416"/>
        <dbReference type="EC" id="5.4.3.8"/>
    </reaction>
</comment>
<dbReference type="Gene3D" id="3.40.640.10">
    <property type="entry name" value="Type I PLP-dependent aspartate aminotransferase-like (Major domain)"/>
    <property type="match status" value="1"/>
</dbReference>
<dbReference type="EC" id="5.4.3.8" evidence="8"/>
<dbReference type="UniPathway" id="UPA00251">
    <property type="reaction ID" value="UER00317"/>
</dbReference>
<dbReference type="InterPro" id="IPR004639">
    <property type="entry name" value="4pyrrol_synth_GluAld_NH2Trfase"/>
</dbReference>
<evidence type="ECO:0000256" key="6">
    <source>
        <dbReference type="ARBA" id="ARBA00023235"/>
    </source>
</evidence>
<dbReference type="AlphaFoldDB" id="A0A6N3BQ69"/>
<dbReference type="Gene3D" id="3.90.1150.10">
    <property type="entry name" value="Aspartate Aminotransferase, domain 1"/>
    <property type="match status" value="1"/>
</dbReference>
<comment type="similarity">
    <text evidence="4 8">Belongs to the class-III pyridoxal-phosphate-dependent aminotransferase family. HemL subfamily.</text>
</comment>
<evidence type="ECO:0000256" key="3">
    <source>
        <dbReference type="ARBA" id="ARBA00004819"/>
    </source>
</evidence>
<dbReference type="InterPro" id="IPR005814">
    <property type="entry name" value="Aminotrans_3"/>
</dbReference>
<dbReference type="InterPro" id="IPR015422">
    <property type="entry name" value="PyrdxlP-dep_Trfase_small"/>
</dbReference>
<dbReference type="FunFam" id="3.40.640.10:FF:000021">
    <property type="entry name" value="Glutamate-1-semialdehyde 2,1-aminomutase"/>
    <property type="match status" value="1"/>
</dbReference>
<dbReference type="EMBL" id="CACRTT010000011">
    <property type="protein sequence ID" value="VYU03707.1"/>
    <property type="molecule type" value="Genomic_DNA"/>
</dbReference>
<evidence type="ECO:0000313" key="9">
    <source>
        <dbReference type="EMBL" id="VYU03707.1"/>
    </source>
</evidence>
<keyword evidence="7 8" id="KW-0627">Porphyrin biosynthesis</keyword>
<dbReference type="InterPro" id="IPR015424">
    <property type="entry name" value="PyrdxlP-dep_Trfase"/>
</dbReference>
<dbReference type="GO" id="GO:0030170">
    <property type="term" value="F:pyridoxal phosphate binding"/>
    <property type="evidence" value="ECO:0007669"/>
    <property type="project" value="InterPro"/>
</dbReference>
<evidence type="ECO:0000256" key="1">
    <source>
        <dbReference type="ARBA" id="ARBA00001579"/>
    </source>
</evidence>
<dbReference type="InterPro" id="IPR015421">
    <property type="entry name" value="PyrdxlP-dep_Trfase_major"/>
</dbReference>
<comment type="cofactor">
    <cofactor evidence="2 8">
        <name>pyridoxal 5'-phosphate</name>
        <dbReference type="ChEBI" id="CHEBI:597326"/>
    </cofactor>
</comment>
<evidence type="ECO:0000256" key="2">
    <source>
        <dbReference type="ARBA" id="ARBA00001933"/>
    </source>
</evidence>
<organism evidence="9">
    <name type="scientific">Eggerthella lenta</name>
    <name type="common">Eubacterium lentum</name>
    <dbReference type="NCBI Taxonomy" id="84112"/>
    <lineage>
        <taxon>Bacteria</taxon>
        <taxon>Bacillati</taxon>
        <taxon>Actinomycetota</taxon>
        <taxon>Coriobacteriia</taxon>
        <taxon>Eggerthellales</taxon>
        <taxon>Eggerthellaceae</taxon>
        <taxon>Eggerthella</taxon>
    </lineage>
</organism>
<accession>A0A6N3BQ69</accession>
<sequence length="438" mass="45601">MTKTIMRRERSAALFAEARLRIPGGVNSPVRACANVGCDPVFYERAEGSRVVDVDGNEYVDFIGSWGPMILGHRPPAVLEAVRAQMERGLSFGAPCEAEVRLAERICALVPCAEMARMVSSGTEATMSAVRLARGFTGRSLVVKFDGCYHGHSDALLANAGSGVATLGIPGTPGVTEGAARDTLVAPYNDLEALERILSAHEGRVAAVIVEPVAGNMGVVPPAPGFLEGLRAQCDQAGALLIFDEVISGFRAALGGAQERYGAMPDVCTLGKIVGGGFPVGCLAGRAEVMSALAPLGPVYQAGTLSGNPVAMEAGLATLSQLEWPGVYERLEAGGARLQAGLERAVANAQAPCTVNRAGSLATLFFSPDPVRDYAGAKACDTEAFARYFAGMLERGFLIAPSQFEGLFLSLAHTDDEIDAFVCAAGDVLSELYGTPGS</sequence>
<gene>
    <name evidence="8 9" type="primary">hemL</name>
    <name evidence="9" type="ORF">ELLFYP107_02195</name>
</gene>
<dbReference type="NCBIfam" id="NF000818">
    <property type="entry name" value="PRK00062.1"/>
    <property type="match status" value="1"/>
</dbReference>